<name>A0ABS8ZP26_9PSEU</name>
<organism evidence="1 2">
    <name type="scientific">Kibdelosporangium philippinense</name>
    <dbReference type="NCBI Taxonomy" id="211113"/>
    <lineage>
        <taxon>Bacteria</taxon>
        <taxon>Bacillati</taxon>
        <taxon>Actinomycetota</taxon>
        <taxon>Actinomycetes</taxon>
        <taxon>Pseudonocardiales</taxon>
        <taxon>Pseudonocardiaceae</taxon>
        <taxon>Kibdelosporangium</taxon>
    </lineage>
</organism>
<keyword evidence="2" id="KW-1185">Reference proteome</keyword>
<accession>A0ABS8ZP26</accession>
<dbReference type="RefSeq" id="WP_233730738.1">
    <property type="nucleotide sequence ID" value="NZ_JAJVCN010000003.1"/>
</dbReference>
<dbReference type="NCBIfam" id="NF046037">
    <property type="entry name" value="carphisopro"/>
    <property type="match status" value="1"/>
</dbReference>
<dbReference type="InterPro" id="IPR059216">
    <property type="entry name" value="LeuA_carph_isopro_dom"/>
</dbReference>
<evidence type="ECO:0000313" key="2">
    <source>
        <dbReference type="Proteomes" id="UP001521150"/>
    </source>
</evidence>
<evidence type="ECO:0008006" key="3">
    <source>
        <dbReference type="Google" id="ProtNLM"/>
    </source>
</evidence>
<sequence length="481" mass="51834">MGIWTNQVDHDDREQRVVPRQPNTVLASLLAQVGWSPRVLAQRINHAFGHGTVALTTPYQWRDAGRVPRAPLPALVAWVLSRELGQPVTVAELWQGQASDSPLMLPADVEMGLPWTKAGTLGVIDDWVMSGLLDRRYFLAVSGTALAAATSLAVFSEAGSLTSALDGGGVGHPLIQQIEQSIPLLQRLDDANGGGAHLAYVGAQFRAVAVLLRQGGHTSAIERRLFAALAELGQLAGWMAFDAGQHGLGQRYFFTALRAAKEARNRSMAAHVLGDLGFQAATREQPTDAVALGTAAARLSDGVPATVRASVASRLAYGYAIAGQLAEFEASYQSAQEALTDRKDYEEPEWMYFLTPNHLDTQAGYALVHAGTVNTDGDRAARPLFRKGEQLLRSGAHDFSLSHPSQRRALFEGAWLAVAAASRGNLEQACSVGRTAIARIRNVHSPRSISVLRTLASRLRRRARNEHVADFLPTLDAALAR</sequence>
<gene>
    <name evidence="1" type="ORF">LWC34_41820</name>
</gene>
<protein>
    <recommendedName>
        <fullName evidence="3">Transcriptional regulator</fullName>
    </recommendedName>
</protein>
<reference evidence="1 2" key="1">
    <citation type="submission" date="2021-12" db="EMBL/GenBank/DDBJ databases">
        <title>Genome sequence of Kibdelosporangium philippinense ATCC 49844.</title>
        <authorList>
            <person name="Fedorov E.A."/>
            <person name="Omeragic M."/>
            <person name="Shalygina K.F."/>
            <person name="Maclea K.S."/>
        </authorList>
    </citation>
    <scope>NUCLEOTIDE SEQUENCE [LARGE SCALE GENOMIC DNA]</scope>
    <source>
        <strain evidence="1 2">ATCC 49844</strain>
    </source>
</reference>
<comment type="caution">
    <text evidence="1">The sequence shown here is derived from an EMBL/GenBank/DDBJ whole genome shotgun (WGS) entry which is preliminary data.</text>
</comment>
<dbReference type="EMBL" id="JAJVCN010000003">
    <property type="protein sequence ID" value="MCE7009309.1"/>
    <property type="molecule type" value="Genomic_DNA"/>
</dbReference>
<proteinExistence type="predicted"/>
<dbReference type="Proteomes" id="UP001521150">
    <property type="component" value="Unassembled WGS sequence"/>
</dbReference>
<evidence type="ECO:0000313" key="1">
    <source>
        <dbReference type="EMBL" id="MCE7009309.1"/>
    </source>
</evidence>